<keyword evidence="1" id="KW-0812">Transmembrane</keyword>
<keyword evidence="3" id="KW-1185">Reference proteome</keyword>
<feature type="transmembrane region" description="Helical" evidence="1">
    <location>
        <begin position="12"/>
        <end position="28"/>
    </location>
</feature>
<dbReference type="RefSeq" id="WP_110395013.1">
    <property type="nucleotide sequence ID" value="NZ_JADIJL010000003.1"/>
</dbReference>
<keyword evidence="1" id="KW-0472">Membrane</keyword>
<accession>A0A2V3W2R3</accession>
<feature type="transmembrane region" description="Helical" evidence="1">
    <location>
        <begin position="34"/>
        <end position="54"/>
    </location>
</feature>
<dbReference type="EMBL" id="QJJQ01000005">
    <property type="protein sequence ID" value="PXW87418.1"/>
    <property type="molecule type" value="Genomic_DNA"/>
</dbReference>
<protein>
    <submittedName>
        <fullName evidence="2">Uncharacterized protein</fullName>
    </submittedName>
</protein>
<organism evidence="2 3">
    <name type="scientific">Pseudogracilibacillus auburnensis</name>
    <dbReference type="NCBI Taxonomy" id="1494959"/>
    <lineage>
        <taxon>Bacteria</taxon>
        <taxon>Bacillati</taxon>
        <taxon>Bacillota</taxon>
        <taxon>Bacilli</taxon>
        <taxon>Bacillales</taxon>
        <taxon>Bacillaceae</taxon>
        <taxon>Pseudogracilibacillus</taxon>
    </lineage>
</organism>
<dbReference type="Proteomes" id="UP000247978">
    <property type="component" value="Unassembled WGS sequence"/>
</dbReference>
<evidence type="ECO:0000313" key="2">
    <source>
        <dbReference type="EMBL" id="PXW87418.1"/>
    </source>
</evidence>
<gene>
    <name evidence="2" type="ORF">DFR56_10557</name>
</gene>
<feature type="transmembrane region" description="Helical" evidence="1">
    <location>
        <begin position="66"/>
        <end position="84"/>
    </location>
</feature>
<evidence type="ECO:0000313" key="3">
    <source>
        <dbReference type="Proteomes" id="UP000247978"/>
    </source>
</evidence>
<evidence type="ECO:0000256" key="1">
    <source>
        <dbReference type="SAM" id="Phobius"/>
    </source>
</evidence>
<proteinExistence type="predicted"/>
<sequence length="87" mass="10104">MHHQRDKYNQISIVSLLLAFLIGLFAMIKSYQLIILFSLYLLTLSIVTEALLLNMSLRKTESIKQLIRGLILFILISYLFIKFVRGS</sequence>
<keyword evidence="1" id="KW-1133">Transmembrane helix</keyword>
<comment type="caution">
    <text evidence="2">The sequence shown here is derived from an EMBL/GenBank/DDBJ whole genome shotgun (WGS) entry which is preliminary data.</text>
</comment>
<name>A0A2V3W2R3_9BACI</name>
<reference evidence="2 3" key="1">
    <citation type="submission" date="2018-05" db="EMBL/GenBank/DDBJ databases">
        <title>Genomic Encyclopedia of Type Strains, Phase IV (KMG-IV): sequencing the most valuable type-strain genomes for metagenomic binning, comparative biology and taxonomic classification.</title>
        <authorList>
            <person name="Goeker M."/>
        </authorList>
    </citation>
    <scope>NUCLEOTIDE SEQUENCE [LARGE SCALE GENOMIC DNA]</scope>
    <source>
        <strain evidence="2 3">DSM 28556</strain>
    </source>
</reference>
<dbReference type="AlphaFoldDB" id="A0A2V3W2R3"/>